<feature type="transmembrane region" description="Helical" evidence="2">
    <location>
        <begin position="70"/>
        <end position="92"/>
    </location>
</feature>
<evidence type="ECO:0000256" key="2">
    <source>
        <dbReference type="SAM" id="Phobius"/>
    </source>
</evidence>
<protein>
    <recommendedName>
        <fullName evidence="5">TrbL/VirB6 plasmid conjugal transfer protein</fullName>
    </recommendedName>
</protein>
<name>A0ABS2CTZ0_9MICO</name>
<proteinExistence type="predicted"/>
<feature type="transmembrane region" description="Helical" evidence="2">
    <location>
        <begin position="163"/>
        <end position="184"/>
    </location>
</feature>
<reference evidence="3" key="1">
    <citation type="submission" date="2021-02" db="EMBL/GenBank/DDBJ databases">
        <title>Phycicoccus sp. MQZ13P-5T, whole genome shotgun sequence.</title>
        <authorList>
            <person name="Tuo L."/>
        </authorList>
    </citation>
    <scope>NUCLEOTIDE SEQUENCE</scope>
    <source>
        <strain evidence="3">MQZ13P-5</strain>
    </source>
</reference>
<evidence type="ECO:0008006" key="5">
    <source>
        <dbReference type="Google" id="ProtNLM"/>
    </source>
</evidence>
<keyword evidence="4" id="KW-1185">Reference proteome</keyword>
<sequence length="466" mass="46495">MRADGWDDLINPFTYLGNAAGKVAADAWTAAMLALWNGGLWLLRLVLGLLDTFLTPDLRESGPMGEVYRTTFWVAATLVVALASVQCGVAAFRRDGRALARLLVGAGQFVMVWAGWISYALMLLYACSGLTKAVMRATMGVDAWTQWQPWGRLDVHDITDGTIATVLGVLGMIVIVAAIGHLLVMLTRAAALVILTATAPIAAAGLVSEVGQSWFWKCVRWTHAAALTPPLMALVIGVGTKVTTATVTGAGTSLSAAVGTAVPGVVLILVSCFAPLALFRLLAFVDPGTSSGAAMRSGYAAAGGLQGLVGGEAISGTGAASSSDSTGRAAGEGASEQATTARFAQGAGGFLGTVGGGLGTAASRALGGAGALAAAGATVGADLSNQMGVGHSSYVPDFTARGRHPQAQGAPEVRGDTPDQNPSPTSVPPEPYFPAVAPAGAGAATSGAGTAGGAAGAAAAVPVVPV</sequence>
<dbReference type="RefSeq" id="WP_204133084.1">
    <property type="nucleotide sequence ID" value="NZ_JAFDVD010000029.1"/>
</dbReference>
<dbReference type="EMBL" id="JAFDVD010000029">
    <property type="protein sequence ID" value="MBM6402611.1"/>
    <property type="molecule type" value="Genomic_DNA"/>
</dbReference>
<accession>A0ABS2CTZ0</accession>
<keyword evidence="2" id="KW-1133">Transmembrane helix</keyword>
<comment type="caution">
    <text evidence="3">The sequence shown here is derived from an EMBL/GenBank/DDBJ whole genome shotgun (WGS) entry which is preliminary data.</text>
</comment>
<dbReference type="Proteomes" id="UP001430172">
    <property type="component" value="Unassembled WGS sequence"/>
</dbReference>
<organism evidence="3 4">
    <name type="scientific">Phycicoccus sonneratiae</name>
    <dbReference type="NCBI Taxonomy" id="2807628"/>
    <lineage>
        <taxon>Bacteria</taxon>
        <taxon>Bacillati</taxon>
        <taxon>Actinomycetota</taxon>
        <taxon>Actinomycetes</taxon>
        <taxon>Micrococcales</taxon>
        <taxon>Intrasporangiaceae</taxon>
        <taxon>Phycicoccus</taxon>
    </lineage>
</organism>
<feature type="transmembrane region" description="Helical" evidence="2">
    <location>
        <begin position="189"/>
        <end position="207"/>
    </location>
</feature>
<feature type="transmembrane region" description="Helical" evidence="2">
    <location>
        <begin position="99"/>
        <end position="126"/>
    </location>
</feature>
<feature type="region of interest" description="Disordered" evidence="1">
    <location>
        <begin position="319"/>
        <end position="338"/>
    </location>
</feature>
<feature type="transmembrane region" description="Helical" evidence="2">
    <location>
        <begin position="261"/>
        <end position="285"/>
    </location>
</feature>
<feature type="compositionally biased region" description="Low complexity" evidence="1">
    <location>
        <begin position="319"/>
        <end position="331"/>
    </location>
</feature>
<keyword evidence="2" id="KW-0472">Membrane</keyword>
<keyword evidence="2" id="KW-0812">Transmembrane</keyword>
<feature type="compositionally biased region" description="Low complexity" evidence="1">
    <location>
        <begin position="434"/>
        <end position="448"/>
    </location>
</feature>
<feature type="transmembrane region" description="Helical" evidence="2">
    <location>
        <begin position="27"/>
        <end position="50"/>
    </location>
</feature>
<evidence type="ECO:0000313" key="3">
    <source>
        <dbReference type="EMBL" id="MBM6402611.1"/>
    </source>
</evidence>
<gene>
    <name evidence="3" type="ORF">JQN70_19635</name>
</gene>
<evidence type="ECO:0000256" key="1">
    <source>
        <dbReference type="SAM" id="MobiDB-lite"/>
    </source>
</evidence>
<feature type="region of interest" description="Disordered" evidence="1">
    <location>
        <begin position="395"/>
        <end position="455"/>
    </location>
</feature>
<evidence type="ECO:0000313" key="4">
    <source>
        <dbReference type="Proteomes" id="UP001430172"/>
    </source>
</evidence>